<feature type="domain" description="Beta/gamma crystallin 'Greek key'" evidence="5">
    <location>
        <begin position="121"/>
        <end position="162"/>
    </location>
</feature>
<evidence type="ECO:0000313" key="7">
    <source>
        <dbReference type="Proteomes" id="UP000824334"/>
    </source>
</evidence>
<dbReference type="InterPro" id="IPR011024">
    <property type="entry name" value="G_crystallin-like"/>
</dbReference>
<dbReference type="SUPFAM" id="SSF49695">
    <property type="entry name" value="gamma-Crystallin-like"/>
    <property type="match status" value="1"/>
</dbReference>
<feature type="region of interest" description="Disordered" evidence="3">
    <location>
        <begin position="22"/>
        <end position="42"/>
    </location>
</feature>
<name>A0ABX8TDD6_9CAUL</name>
<feature type="compositionally biased region" description="Polar residues" evidence="3">
    <location>
        <begin position="67"/>
        <end position="77"/>
    </location>
</feature>
<accession>A0ABX8TDD6</accession>
<feature type="region of interest" description="Disordered" evidence="3">
    <location>
        <begin position="63"/>
        <end position="119"/>
    </location>
</feature>
<dbReference type="InterPro" id="IPR001064">
    <property type="entry name" value="Beta/gamma_crystallin"/>
</dbReference>
<keyword evidence="2" id="KW-0677">Repeat</keyword>
<feature type="signal peptide" evidence="4">
    <location>
        <begin position="1"/>
        <end position="22"/>
    </location>
</feature>
<evidence type="ECO:0000259" key="5">
    <source>
        <dbReference type="PROSITE" id="PS50915"/>
    </source>
</evidence>
<feature type="compositionally biased region" description="Pro residues" evidence="3">
    <location>
        <begin position="97"/>
        <end position="116"/>
    </location>
</feature>
<organism evidence="6 7">
    <name type="scientific">Brevundimonas nasdae</name>
    <dbReference type="NCBI Taxonomy" id="172043"/>
    <lineage>
        <taxon>Bacteria</taxon>
        <taxon>Pseudomonadati</taxon>
        <taxon>Pseudomonadota</taxon>
        <taxon>Alphaproteobacteria</taxon>
        <taxon>Caulobacterales</taxon>
        <taxon>Caulobacteraceae</taxon>
        <taxon>Brevundimonas</taxon>
    </lineage>
</organism>
<proteinExistence type="inferred from homology"/>
<dbReference type="PROSITE" id="PS50915">
    <property type="entry name" value="CRYSTALLIN_BETA_GAMMA"/>
    <property type="match status" value="1"/>
</dbReference>
<dbReference type="Gene3D" id="2.30.60.10">
    <property type="entry name" value="Cyanovirin-N"/>
    <property type="match status" value="1"/>
</dbReference>
<reference evidence="6 7" key="1">
    <citation type="submission" date="2021-07" db="EMBL/GenBank/DDBJ databases">
        <title>Isolation and characterization of bacteria from a gold mining with a capacity of golden bioaccumulation.</title>
        <authorList>
            <person name="Yang X.J."/>
        </authorList>
    </citation>
    <scope>NUCLEOTIDE SEQUENCE [LARGE SCALE GENOMIC DNA]</scope>
    <source>
        <strain evidence="6 7">Au29</strain>
    </source>
</reference>
<dbReference type="Pfam" id="PF08881">
    <property type="entry name" value="CVNH"/>
    <property type="match status" value="1"/>
</dbReference>
<dbReference type="Proteomes" id="UP000824334">
    <property type="component" value="Chromosome"/>
</dbReference>
<dbReference type="InterPro" id="IPR036673">
    <property type="entry name" value="Cyanovirin-N_sf"/>
</dbReference>
<dbReference type="SUPFAM" id="SSF51322">
    <property type="entry name" value="Cyanovirin-N"/>
    <property type="match status" value="1"/>
</dbReference>
<dbReference type="SMART" id="SM00247">
    <property type="entry name" value="XTALbg"/>
    <property type="match status" value="1"/>
</dbReference>
<comment type="similarity">
    <text evidence="1">Belongs to the beta/gamma-crystallin family.</text>
</comment>
<gene>
    <name evidence="6" type="ORF">KWG56_11235</name>
</gene>
<evidence type="ECO:0000313" key="6">
    <source>
        <dbReference type="EMBL" id="QYC09187.1"/>
    </source>
</evidence>
<dbReference type="Gene3D" id="2.60.20.10">
    <property type="entry name" value="Crystallins"/>
    <property type="match status" value="1"/>
</dbReference>
<protein>
    <recommendedName>
        <fullName evidence="5">Beta/gamma crystallin 'Greek key' domain-containing protein</fullName>
    </recommendedName>
</protein>
<evidence type="ECO:0000256" key="1">
    <source>
        <dbReference type="ARBA" id="ARBA00009646"/>
    </source>
</evidence>
<dbReference type="RefSeq" id="WP_201096600.1">
    <property type="nucleotide sequence ID" value="NZ_BAAAEE010000003.1"/>
</dbReference>
<keyword evidence="7" id="KW-1185">Reference proteome</keyword>
<feature type="chain" id="PRO_5046995836" description="Beta/gamma crystallin 'Greek key' domain-containing protein" evidence="4">
    <location>
        <begin position="23"/>
        <end position="200"/>
    </location>
</feature>
<evidence type="ECO:0000256" key="3">
    <source>
        <dbReference type="SAM" id="MobiDB-lite"/>
    </source>
</evidence>
<dbReference type="EMBL" id="CP080034">
    <property type="protein sequence ID" value="QYC09187.1"/>
    <property type="molecule type" value="Genomic_DNA"/>
</dbReference>
<dbReference type="InterPro" id="IPR011058">
    <property type="entry name" value="Cyanovirin-N"/>
</dbReference>
<evidence type="ECO:0000256" key="2">
    <source>
        <dbReference type="ARBA" id="ARBA00022737"/>
    </source>
</evidence>
<evidence type="ECO:0000256" key="4">
    <source>
        <dbReference type="SAM" id="SignalP"/>
    </source>
</evidence>
<dbReference type="GeneID" id="94375845"/>
<dbReference type="Pfam" id="PF00030">
    <property type="entry name" value="Crystall"/>
    <property type="match status" value="1"/>
</dbReference>
<keyword evidence="4" id="KW-0732">Signal</keyword>
<sequence length="200" mass="21385">MVRLPHLVVIGAVAAMAFSASAQQRTSPPRPPGGGVPPGSYQQTCRGISLNGNLLRAQCTNERGAPVSSTLDTNSCRGSDIRNDNGYLRCGPGGGGPRPPVPPGPGPRPPEPPRPPSGGAFEVIAYTRANYSGQQLRIRHPIDNLADHRGFNDNIRSIRVIRGRVQICEDARYRGRCTTISRSTGDLNRVGMANRVSSIR</sequence>